<feature type="transmembrane region" description="Helical" evidence="1">
    <location>
        <begin position="25"/>
        <end position="44"/>
    </location>
</feature>
<keyword evidence="3" id="KW-1185">Reference proteome</keyword>
<protein>
    <submittedName>
        <fullName evidence="2">Uncharacterized protein</fullName>
    </submittedName>
</protein>
<keyword evidence="1" id="KW-0472">Membrane</keyword>
<dbReference type="STRING" id="504800.SAMN04488085_1275"/>
<reference evidence="2 3" key="1">
    <citation type="submission" date="2016-10" db="EMBL/GenBank/DDBJ databases">
        <authorList>
            <person name="de Groot N.N."/>
        </authorList>
    </citation>
    <scope>NUCLEOTIDE SEQUENCE [LARGE SCALE GENOMIC DNA]</scope>
    <source>
        <strain evidence="2 3">DSM 45317</strain>
    </source>
</reference>
<evidence type="ECO:0000256" key="1">
    <source>
        <dbReference type="SAM" id="Phobius"/>
    </source>
</evidence>
<gene>
    <name evidence="2" type="ORF">SAMN04488085_1275</name>
</gene>
<keyword evidence="1" id="KW-1133">Transmembrane helix</keyword>
<dbReference type="AlphaFoldDB" id="A0A1I4LXE4"/>
<organism evidence="2 3">
    <name type="scientific">Geodermatophilus ruber</name>
    <dbReference type="NCBI Taxonomy" id="504800"/>
    <lineage>
        <taxon>Bacteria</taxon>
        <taxon>Bacillati</taxon>
        <taxon>Actinomycetota</taxon>
        <taxon>Actinomycetes</taxon>
        <taxon>Geodermatophilales</taxon>
        <taxon>Geodermatophilaceae</taxon>
        <taxon>Geodermatophilus</taxon>
    </lineage>
</organism>
<sequence length="52" mass="5682">MMAVLLVIALGMGIGALGLLREDLYVVGAVMVFIGLVGLVVRAVEWLRWLRQ</sequence>
<dbReference type="EMBL" id="FOSW01000027">
    <property type="protein sequence ID" value="SFL95515.1"/>
    <property type="molecule type" value="Genomic_DNA"/>
</dbReference>
<keyword evidence="1" id="KW-0812">Transmembrane</keyword>
<accession>A0A1I4LXE4</accession>
<proteinExistence type="predicted"/>
<evidence type="ECO:0000313" key="2">
    <source>
        <dbReference type="EMBL" id="SFL95515.1"/>
    </source>
</evidence>
<evidence type="ECO:0000313" key="3">
    <source>
        <dbReference type="Proteomes" id="UP000199152"/>
    </source>
</evidence>
<dbReference type="InParanoid" id="A0A1I4LXE4"/>
<name>A0A1I4LXE4_9ACTN</name>
<dbReference type="Proteomes" id="UP000199152">
    <property type="component" value="Unassembled WGS sequence"/>
</dbReference>